<keyword evidence="4 8" id="KW-1133">Transmembrane helix</keyword>
<evidence type="ECO:0000256" key="8">
    <source>
        <dbReference type="SAM" id="Phobius"/>
    </source>
</evidence>
<evidence type="ECO:0000256" key="6">
    <source>
        <dbReference type="RuleBase" id="RU003945"/>
    </source>
</evidence>
<evidence type="ECO:0000256" key="7">
    <source>
        <dbReference type="SAM" id="MobiDB-lite"/>
    </source>
</evidence>
<comment type="caution">
    <text evidence="11">The sequence shown here is derived from an EMBL/GenBank/DDBJ whole genome shotgun (WGS) entry which is preliminary data.</text>
</comment>
<evidence type="ECO:0000256" key="9">
    <source>
        <dbReference type="SAM" id="SignalP"/>
    </source>
</evidence>
<evidence type="ECO:0000256" key="1">
    <source>
        <dbReference type="ARBA" id="ARBA00004141"/>
    </source>
</evidence>
<feature type="transmembrane region" description="Helical" evidence="8">
    <location>
        <begin position="408"/>
        <end position="430"/>
    </location>
</feature>
<dbReference type="GO" id="GO:0032979">
    <property type="term" value="P:protein insertion into mitochondrial inner membrane from matrix"/>
    <property type="evidence" value="ECO:0007669"/>
    <property type="project" value="TreeGrafter"/>
</dbReference>
<accession>A0AAN9I4P5</accession>
<keyword evidence="12" id="KW-1185">Reference proteome</keyword>
<feature type="domain" description="Membrane insertase YidC/Oxa/ALB C-terminal" evidence="10">
    <location>
        <begin position="251"/>
        <end position="438"/>
    </location>
</feature>
<comment type="subcellular location">
    <subcellularLocation>
        <location evidence="1 6">Membrane</location>
        <topology evidence="1 6">Multi-pass membrane protein</topology>
    </subcellularLocation>
</comment>
<feature type="transmembrane region" description="Helical" evidence="8">
    <location>
        <begin position="320"/>
        <end position="343"/>
    </location>
</feature>
<dbReference type="Proteomes" id="UP001359559">
    <property type="component" value="Unassembled WGS sequence"/>
</dbReference>
<dbReference type="NCBIfam" id="TIGR03592">
    <property type="entry name" value="yidC_oxa1_cterm"/>
    <property type="match status" value="1"/>
</dbReference>
<protein>
    <recommendedName>
        <fullName evidence="10">Membrane insertase YidC/Oxa/ALB C-terminal domain-containing protein</fullName>
    </recommendedName>
</protein>
<dbReference type="CDD" id="cd20069">
    <property type="entry name" value="5TM_Oxa1-like"/>
    <property type="match status" value="1"/>
</dbReference>
<comment type="similarity">
    <text evidence="6">Belongs to the OXA1/ALB3/YidC family.</text>
</comment>
<organism evidence="11 12">
    <name type="scientific">Clitoria ternatea</name>
    <name type="common">Butterfly pea</name>
    <dbReference type="NCBI Taxonomy" id="43366"/>
    <lineage>
        <taxon>Eukaryota</taxon>
        <taxon>Viridiplantae</taxon>
        <taxon>Streptophyta</taxon>
        <taxon>Embryophyta</taxon>
        <taxon>Tracheophyta</taxon>
        <taxon>Spermatophyta</taxon>
        <taxon>Magnoliopsida</taxon>
        <taxon>eudicotyledons</taxon>
        <taxon>Gunneridae</taxon>
        <taxon>Pentapetalae</taxon>
        <taxon>rosids</taxon>
        <taxon>fabids</taxon>
        <taxon>Fabales</taxon>
        <taxon>Fabaceae</taxon>
        <taxon>Papilionoideae</taxon>
        <taxon>50 kb inversion clade</taxon>
        <taxon>NPAAA clade</taxon>
        <taxon>indigoferoid/millettioid clade</taxon>
        <taxon>Phaseoleae</taxon>
        <taxon>Clitoria</taxon>
    </lineage>
</organism>
<feature type="transmembrane region" description="Helical" evidence="8">
    <location>
        <begin position="251"/>
        <end position="271"/>
    </location>
</feature>
<dbReference type="InterPro" id="IPR001708">
    <property type="entry name" value="YidC/ALB3/OXA1/COX18"/>
</dbReference>
<feature type="signal peptide" evidence="9">
    <location>
        <begin position="1"/>
        <end position="22"/>
    </location>
</feature>
<feature type="compositionally biased region" description="Polar residues" evidence="7">
    <location>
        <begin position="480"/>
        <end position="494"/>
    </location>
</feature>
<evidence type="ECO:0000256" key="2">
    <source>
        <dbReference type="ARBA" id="ARBA00010583"/>
    </source>
</evidence>
<evidence type="ECO:0000313" key="12">
    <source>
        <dbReference type="Proteomes" id="UP001359559"/>
    </source>
</evidence>
<feature type="chain" id="PRO_5042836848" description="Membrane insertase YidC/Oxa/ALB C-terminal domain-containing protein" evidence="9">
    <location>
        <begin position="23"/>
        <end position="536"/>
    </location>
</feature>
<evidence type="ECO:0000256" key="4">
    <source>
        <dbReference type="ARBA" id="ARBA00022989"/>
    </source>
</evidence>
<dbReference type="GO" id="GO:0032977">
    <property type="term" value="F:membrane insertase activity"/>
    <property type="evidence" value="ECO:0007669"/>
    <property type="project" value="InterPro"/>
</dbReference>
<dbReference type="PANTHER" id="PTHR12428">
    <property type="entry name" value="OXA1"/>
    <property type="match status" value="1"/>
</dbReference>
<evidence type="ECO:0000259" key="10">
    <source>
        <dbReference type="Pfam" id="PF02096"/>
    </source>
</evidence>
<dbReference type="AlphaFoldDB" id="A0AAN9I4P5"/>
<keyword evidence="9" id="KW-0732">Signal</keyword>
<comment type="similarity">
    <text evidence="2">Belongs to the OXA1/ALB3/YidC (TC 2.A.9.2) family.</text>
</comment>
<dbReference type="PANTHER" id="PTHR12428:SF34">
    <property type="entry name" value="MITOCHONDRIAL INNER MEMBRANE PROTEIN OXA1-LIKE"/>
    <property type="match status" value="1"/>
</dbReference>
<sequence length="536" mass="59164">MNRSREHKISFRFLILFWPSLPLGPSLLSFPSIIICECCRHTQLLVSLSHEPRFPSPAAHPFSRLRSGSLPEPRSLTLSTHSQQQGRLRPLALQELAMAYRRCLLIRGNLVDRRCYPSFSYVLHSDEGKHERTDDKSSLAGISNFTQIRFSGSSLNGSMGFFAPSQDRFLSPYAGYNFCRNMSTQNQDSITDKFDIMSDVADVLTESTMETVASQAPVVNEVAIAAADSFLPVQLLQYLIDAVHSYTGLNWWAAIVLTTLLIRSATVPLLINQLKATSKLSIMRPHLEEIKQQMEGKSMDPVALAEGNAKMKKLFKEHGVTPFTPLKGLFIQGPIFVSFFLAITNMAEKVPSFKHGGAYWFTDLTTPDALYIFPVLTALSFLITVECNMQEGMEGNPAAGTMKNVSRVLAVLTVPFMMGFPKAIFCYWVTSNLFSLTYGLVLKVPGVKETLRIPKPPAAEPTSAPQSPFSIFPALKQAVKQATSTTNGPSSAPVGSSKHSDKKISSSSVISQRLRSLEKQAKGRKKNKKEGKVTGS</sequence>
<name>A0AAN9I4P5_CLITE</name>
<gene>
    <name evidence="11" type="ORF">RJT34_31106</name>
</gene>
<keyword evidence="5 8" id="KW-0472">Membrane</keyword>
<dbReference type="GO" id="GO:0005743">
    <property type="term" value="C:mitochondrial inner membrane"/>
    <property type="evidence" value="ECO:0007669"/>
    <property type="project" value="TreeGrafter"/>
</dbReference>
<dbReference type="Pfam" id="PF02096">
    <property type="entry name" value="60KD_IMP"/>
    <property type="match status" value="1"/>
</dbReference>
<dbReference type="InterPro" id="IPR028055">
    <property type="entry name" value="YidC/Oxa/ALB_C"/>
</dbReference>
<evidence type="ECO:0000313" key="11">
    <source>
        <dbReference type="EMBL" id="KAK7263515.1"/>
    </source>
</evidence>
<keyword evidence="3 6" id="KW-0812">Transmembrane</keyword>
<evidence type="ECO:0000256" key="5">
    <source>
        <dbReference type="ARBA" id="ARBA00023136"/>
    </source>
</evidence>
<reference evidence="11 12" key="1">
    <citation type="submission" date="2024-01" db="EMBL/GenBank/DDBJ databases">
        <title>The genomes of 5 underutilized Papilionoideae crops provide insights into root nodulation and disease resistance.</title>
        <authorList>
            <person name="Yuan L."/>
        </authorList>
    </citation>
    <scope>NUCLEOTIDE SEQUENCE [LARGE SCALE GENOMIC DNA]</scope>
    <source>
        <strain evidence="11">LY-2023</strain>
        <tissue evidence="11">Leaf</tissue>
    </source>
</reference>
<feature type="transmembrane region" description="Helical" evidence="8">
    <location>
        <begin position="369"/>
        <end position="387"/>
    </location>
</feature>
<feature type="region of interest" description="Disordered" evidence="7">
    <location>
        <begin position="478"/>
        <end position="536"/>
    </location>
</feature>
<proteinExistence type="inferred from homology"/>
<dbReference type="EMBL" id="JAYKXN010000008">
    <property type="protein sequence ID" value="KAK7263515.1"/>
    <property type="molecule type" value="Genomic_DNA"/>
</dbReference>
<evidence type="ECO:0000256" key="3">
    <source>
        <dbReference type="ARBA" id="ARBA00022692"/>
    </source>
</evidence>